<evidence type="ECO:0000259" key="7">
    <source>
        <dbReference type="Pfam" id="PF12698"/>
    </source>
</evidence>
<dbReference type="RefSeq" id="WP_246735349.1">
    <property type="nucleotide sequence ID" value="NZ_CP071607.1"/>
</dbReference>
<dbReference type="PANTHER" id="PTHR30294">
    <property type="entry name" value="MEMBRANE COMPONENT OF ABC TRANSPORTER YHHJ-RELATED"/>
    <property type="match status" value="1"/>
</dbReference>
<gene>
    <name evidence="8" type="ORF">ABID08_003070</name>
</gene>
<feature type="domain" description="ABC-2 type transporter transmembrane" evidence="7">
    <location>
        <begin position="54"/>
        <end position="195"/>
    </location>
</feature>
<evidence type="ECO:0000256" key="6">
    <source>
        <dbReference type="SAM" id="Phobius"/>
    </source>
</evidence>
<reference evidence="8 9" key="1">
    <citation type="submission" date="2024-06" db="EMBL/GenBank/DDBJ databases">
        <title>Genomic Encyclopedia of Type Strains, Phase IV (KMG-IV): sequencing the most valuable type-strain genomes for metagenomic binning, comparative biology and taxonomic classification.</title>
        <authorList>
            <person name="Goeker M."/>
        </authorList>
    </citation>
    <scope>NUCLEOTIDE SEQUENCE [LARGE SCALE GENOMIC DNA]</scope>
    <source>
        <strain evidence="8 9">DSM 29288</strain>
    </source>
</reference>
<name>A0ABV2MGY1_9HYPH</name>
<dbReference type="PANTHER" id="PTHR30294:SF46">
    <property type="entry name" value="ABC TRANSPORTER PERMEASE"/>
    <property type="match status" value="1"/>
</dbReference>
<dbReference type="InterPro" id="IPR013525">
    <property type="entry name" value="ABC2_TM"/>
</dbReference>
<comment type="subcellular location">
    <subcellularLocation>
        <location evidence="1">Cell membrane</location>
        <topology evidence="1">Multi-pass membrane protein</topology>
    </subcellularLocation>
</comment>
<dbReference type="InterPro" id="IPR051449">
    <property type="entry name" value="ABC-2_transporter_component"/>
</dbReference>
<dbReference type="Pfam" id="PF12698">
    <property type="entry name" value="ABC2_membrane_3"/>
    <property type="match status" value="1"/>
</dbReference>
<feature type="transmembrane region" description="Helical" evidence="6">
    <location>
        <begin position="124"/>
        <end position="143"/>
    </location>
</feature>
<keyword evidence="5 6" id="KW-0472">Membrane</keyword>
<evidence type="ECO:0000256" key="2">
    <source>
        <dbReference type="ARBA" id="ARBA00022475"/>
    </source>
</evidence>
<sequence length="240" mass="25674">MITGASLTRPSAAIGLKPVAPHPTKPRATGTILLIGVGLLGTLRTDDPTALQASALATVLGKLLAYLILQAAVLPFYIIVLPYRYDLPRLGSPLVVLVFALPFVLAVSALGMVVAALFRSPLTVRLAFAAIGLPFFFLAGFSWPTAAMPKVLHYLAPLVPSSAAINGIVSVSQFGAPLSDVRSPFLTLWALASILWLPCDWIRNQDAANRRMMSRTPVTSDNALPCFIEGGSRMNWYFDA</sequence>
<feature type="transmembrane region" description="Helical" evidence="6">
    <location>
        <begin position="63"/>
        <end position="83"/>
    </location>
</feature>
<evidence type="ECO:0000256" key="3">
    <source>
        <dbReference type="ARBA" id="ARBA00022692"/>
    </source>
</evidence>
<feature type="transmembrane region" description="Helical" evidence="6">
    <location>
        <begin position="186"/>
        <end position="203"/>
    </location>
</feature>
<evidence type="ECO:0000313" key="9">
    <source>
        <dbReference type="Proteomes" id="UP001549077"/>
    </source>
</evidence>
<evidence type="ECO:0000256" key="1">
    <source>
        <dbReference type="ARBA" id="ARBA00004651"/>
    </source>
</evidence>
<evidence type="ECO:0000256" key="4">
    <source>
        <dbReference type="ARBA" id="ARBA00022989"/>
    </source>
</evidence>
<keyword evidence="9" id="KW-1185">Reference proteome</keyword>
<feature type="transmembrane region" description="Helical" evidence="6">
    <location>
        <begin position="95"/>
        <end position="118"/>
    </location>
</feature>
<comment type="caution">
    <text evidence="8">The sequence shown here is derived from an EMBL/GenBank/DDBJ whole genome shotgun (WGS) entry which is preliminary data.</text>
</comment>
<keyword evidence="3 6" id="KW-0812">Transmembrane</keyword>
<dbReference type="GeneID" id="91151867"/>
<dbReference type="EMBL" id="JBEPMY010000007">
    <property type="protein sequence ID" value="MET3755699.1"/>
    <property type="molecule type" value="Genomic_DNA"/>
</dbReference>
<keyword evidence="2" id="KW-1003">Cell membrane</keyword>
<protein>
    <recommendedName>
        <fullName evidence="7">ABC-2 type transporter transmembrane domain-containing protein</fullName>
    </recommendedName>
</protein>
<proteinExistence type="predicted"/>
<accession>A0ABV2MGY1</accession>
<keyword evidence="4 6" id="KW-1133">Transmembrane helix</keyword>
<organism evidence="8 9">
    <name type="scientific">Rhizobium binae</name>
    <dbReference type="NCBI Taxonomy" id="1138190"/>
    <lineage>
        <taxon>Bacteria</taxon>
        <taxon>Pseudomonadati</taxon>
        <taxon>Pseudomonadota</taxon>
        <taxon>Alphaproteobacteria</taxon>
        <taxon>Hyphomicrobiales</taxon>
        <taxon>Rhizobiaceae</taxon>
        <taxon>Rhizobium/Agrobacterium group</taxon>
        <taxon>Rhizobium</taxon>
    </lineage>
</organism>
<evidence type="ECO:0000256" key="5">
    <source>
        <dbReference type="ARBA" id="ARBA00023136"/>
    </source>
</evidence>
<dbReference type="Proteomes" id="UP001549077">
    <property type="component" value="Unassembled WGS sequence"/>
</dbReference>
<evidence type="ECO:0000313" key="8">
    <source>
        <dbReference type="EMBL" id="MET3755699.1"/>
    </source>
</evidence>